<dbReference type="Proteomes" id="UP000758603">
    <property type="component" value="Unassembled WGS sequence"/>
</dbReference>
<name>A0A9P8UJU0_9PEZI</name>
<dbReference type="AlphaFoldDB" id="A0A9P8UJU0"/>
<evidence type="ECO:0000313" key="2">
    <source>
        <dbReference type="Proteomes" id="UP000758603"/>
    </source>
</evidence>
<comment type="caution">
    <text evidence="1">The sequence shown here is derived from an EMBL/GenBank/DDBJ whole genome shotgun (WGS) entry which is preliminary data.</text>
</comment>
<organism evidence="1 2">
    <name type="scientific">Truncatella angustata</name>
    <dbReference type="NCBI Taxonomy" id="152316"/>
    <lineage>
        <taxon>Eukaryota</taxon>
        <taxon>Fungi</taxon>
        <taxon>Dikarya</taxon>
        <taxon>Ascomycota</taxon>
        <taxon>Pezizomycotina</taxon>
        <taxon>Sordariomycetes</taxon>
        <taxon>Xylariomycetidae</taxon>
        <taxon>Amphisphaeriales</taxon>
        <taxon>Sporocadaceae</taxon>
        <taxon>Truncatella</taxon>
    </lineage>
</organism>
<reference evidence="1" key="1">
    <citation type="journal article" date="2021" name="Nat. Commun.">
        <title>Genetic determinants of endophytism in the Arabidopsis root mycobiome.</title>
        <authorList>
            <person name="Mesny F."/>
            <person name="Miyauchi S."/>
            <person name="Thiergart T."/>
            <person name="Pickel B."/>
            <person name="Atanasova L."/>
            <person name="Karlsson M."/>
            <person name="Huettel B."/>
            <person name="Barry K.W."/>
            <person name="Haridas S."/>
            <person name="Chen C."/>
            <person name="Bauer D."/>
            <person name="Andreopoulos W."/>
            <person name="Pangilinan J."/>
            <person name="LaButti K."/>
            <person name="Riley R."/>
            <person name="Lipzen A."/>
            <person name="Clum A."/>
            <person name="Drula E."/>
            <person name="Henrissat B."/>
            <person name="Kohler A."/>
            <person name="Grigoriev I.V."/>
            <person name="Martin F.M."/>
            <person name="Hacquard S."/>
        </authorList>
    </citation>
    <scope>NUCLEOTIDE SEQUENCE</scope>
    <source>
        <strain evidence="1">MPI-SDFR-AT-0073</strain>
    </source>
</reference>
<dbReference type="RefSeq" id="XP_045957761.1">
    <property type="nucleotide sequence ID" value="XM_046100271.1"/>
</dbReference>
<accession>A0A9P8UJU0</accession>
<sequence length="118" mass="13541">MSSKVVLPWVGDYRPSATGTAAMLDEMIHGQEQGSYKWSRIPISRYKDYVGLAVAASAYPELLSDRAVAERSPSDRYRYRSLGVFPRFGSPEVDRWILLRDRYRWNSGLRSAIARREP</sequence>
<gene>
    <name evidence="1" type="ORF">BKA67DRAFT_537159</name>
</gene>
<protein>
    <submittedName>
        <fullName evidence="1">Uncharacterized protein</fullName>
    </submittedName>
</protein>
<dbReference type="EMBL" id="JAGPXC010000005">
    <property type="protein sequence ID" value="KAH6653484.1"/>
    <property type="molecule type" value="Genomic_DNA"/>
</dbReference>
<dbReference type="GeneID" id="70129163"/>
<keyword evidence="2" id="KW-1185">Reference proteome</keyword>
<proteinExistence type="predicted"/>
<evidence type="ECO:0000313" key="1">
    <source>
        <dbReference type="EMBL" id="KAH6653484.1"/>
    </source>
</evidence>